<accession>A0A172T855</accession>
<feature type="region of interest" description="Disordered" evidence="1">
    <location>
        <begin position="1"/>
        <end position="82"/>
    </location>
</feature>
<evidence type="ECO:0000256" key="1">
    <source>
        <dbReference type="SAM" id="MobiDB-lite"/>
    </source>
</evidence>
<evidence type="ECO:0000313" key="2">
    <source>
        <dbReference type="EMBL" id="ANE43218.1"/>
    </source>
</evidence>
<feature type="compositionally biased region" description="Polar residues" evidence="1">
    <location>
        <begin position="1"/>
        <end position="10"/>
    </location>
</feature>
<dbReference type="AlphaFoldDB" id="A0A172T855"/>
<dbReference type="KEGG" id="dpu:SU48_04940"/>
<name>A0A172T855_9DEIO</name>
<evidence type="ECO:0000313" key="3">
    <source>
        <dbReference type="Proteomes" id="UP000077363"/>
    </source>
</evidence>
<dbReference type="Proteomes" id="UP000077363">
    <property type="component" value="Chromosome"/>
</dbReference>
<organism evidence="2 3">
    <name type="scientific">Deinococcus puniceus</name>
    <dbReference type="NCBI Taxonomy" id="1182568"/>
    <lineage>
        <taxon>Bacteria</taxon>
        <taxon>Thermotogati</taxon>
        <taxon>Deinococcota</taxon>
        <taxon>Deinococci</taxon>
        <taxon>Deinococcales</taxon>
        <taxon>Deinococcaceae</taxon>
        <taxon>Deinococcus</taxon>
    </lineage>
</organism>
<dbReference type="OrthoDB" id="71022at2"/>
<dbReference type="RefSeq" id="WP_064014282.1">
    <property type="nucleotide sequence ID" value="NZ_CP011387.1"/>
</dbReference>
<dbReference type="EMBL" id="CP011387">
    <property type="protein sequence ID" value="ANE43218.1"/>
    <property type="molecule type" value="Genomic_DNA"/>
</dbReference>
<sequence length="82" mass="8751">MTGHTSNEQMGLTIEGEAPQDRSTDSESATRPPIPNDPAERAGVVQDSPGVTDTHVMLGGNLDEQGNYRSESTLIEDKPADK</sequence>
<gene>
    <name evidence="2" type="ORF">SU48_04940</name>
</gene>
<reference evidence="2 3" key="1">
    <citation type="submission" date="2015-01" db="EMBL/GenBank/DDBJ databases">
        <title>Deinococcus puniceus/DY1/ whole genome sequencing.</title>
        <authorList>
            <person name="Kim M.K."/>
            <person name="Srinivasan S."/>
            <person name="Lee J.-J."/>
        </authorList>
    </citation>
    <scope>NUCLEOTIDE SEQUENCE [LARGE SCALE GENOMIC DNA]</scope>
    <source>
        <strain evidence="2 3">DY1</strain>
    </source>
</reference>
<dbReference type="PATRIC" id="fig|1182568.3.peg.1025"/>
<protein>
    <submittedName>
        <fullName evidence="2">Uncharacterized protein</fullName>
    </submittedName>
</protein>
<proteinExistence type="predicted"/>
<keyword evidence="3" id="KW-1185">Reference proteome</keyword>